<dbReference type="Proteomes" id="UP001356308">
    <property type="component" value="Unassembled WGS sequence"/>
</dbReference>
<dbReference type="Pfam" id="PF13648">
    <property type="entry name" value="Lipocalin_4"/>
    <property type="match status" value="1"/>
</dbReference>
<protein>
    <recommendedName>
        <fullName evidence="1">Lipocalin-like domain-containing protein</fullName>
    </recommendedName>
</protein>
<keyword evidence="3" id="KW-1185">Reference proteome</keyword>
<dbReference type="EMBL" id="JAZDDG010000002">
    <property type="protein sequence ID" value="MEE1975599.1"/>
    <property type="molecule type" value="Genomic_DNA"/>
</dbReference>
<proteinExistence type="predicted"/>
<evidence type="ECO:0000259" key="1">
    <source>
        <dbReference type="Pfam" id="PF13648"/>
    </source>
</evidence>
<dbReference type="RefSeq" id="WP_272650417.1">
    <property type="nucleotide sequence ID" value="NZ_JAZDDG010000002.1"/>
</dbReference>
<gene>
    <name evidence="2" type="ORF">V1I91_05935</name>
</gene>
<name>A0ABU7IRU6_9FLAO</name>
<evidence type="ECO:0000313" key="2">
    <source>
        <dbReference type="EMBL" id="MEE1975599.1"/>
    </source>
</evidence>
<comment type="caution">
    <text evidence="2">The sequence shown here is derived from an EMBL/GenBank/DDBJ whole genome shotgun (WGS) entry which is preliminary data.</text>
</comment>
<reference evidence="2 3" key="1">
    <citation type="submission" date="2024-01" db="EMBL/GenBank/DDBJ databases">
        <title>Maribacter spp. originated from different algae showed divergent polysaccharides utilization ability.</title>
        <authorList>
            <person name="Wang H."/>
            <person name="Wu Y."/>
        </authorList>
    </citation>
    <scope>NUCLEOTIDE SEQUENCE [LARGE SCALE GENOMIC DNA]</scope>
    <source>
        <strain evidence="2 3">PR1</strain>
    </source>
</reference>
<dbReference type="InterPro" id="IPR024311">
    <property type="entry name" value="Lipocalin-like"/>
</dbReference>
<feature type="domain" description="Lipocalin-like" evidence="1">
    <location>
        <begin position="28"/>
        <end position="107"/>
    </location>
</feature>
<organism evidence="2 3">
    <name type="scientific">Maribacter cobaltidurans</name>
    <dbReference type="NCBI Taxonomy" id="1178778"/>
    <lineage>
        <taxon>Bacteria</taxon>
        <taxon>Pseudomonadati</taxon>
        <taxon>Bacteroidota</taxon>
        <taxon>Flavobacteriia</taxon>
        <taxon>Flavobacteriales</taxon>
        <taxon>Flavobacteriaceae</taxon>
        <taxon>Maribacter</taxon>
    </lineage>
</organism>
<accession>A0ABU7IRU6</accession>
<dbReference type="PROSITE" id="PS51257">
    <property type="entry name" value="PROKAR_LIPOPROTEIN"/>
    <property type="match status" value="1"/>
</dbReference>
<sequence>MKRFFLSILVLVFSCETSDDQVILDYQLEGEWMLTEISCFCAFDPEIDFTETRLLFDVDTSSVTVINDGNYQLFKESGIYKYGGQNNIISFPDETSYQFEVKGSQLSLIYLDEPNIADDEVAYYFRRP</sequence>
<evidence type="ECO:0000313" key="3">
    <source>
        <dbReference type="Proteomes" id="UP001356308"/>
    </source>
</evidence>